<evidence type="ECO:0000256" key="1">
    <source>
        <dbReference type="ARBA" id="ARBA00022490"/>
    </source>
</evidence>
<name>A0A844G6F4_9BACT</name>
<keyword evidence="5" id="KW-0804">Transcription</keyword>
<gene>
    <name evidence="7" type="ORF">FYJ85_18025</name>
</gene>
<evidence type="ECO:0000256" key="3">
    <source>
        <dbReference type="ARBA" id="ARBA00023125"/>
    </source>
</evidence>
<dbReference type="InterPro" id="IPR009057">
    <property type="entry name" value="Homeodomain-like_sf"/>
</dbReference>
<dbReference type="Gene3D" id="2.60.120.10">
    <property type="entry name" value="Jelly Rolls"/>
    <property type="match status" value="1"/>
</dbReference>
<dbReference type="Proteomes" id="UP000435649">
    <property type="component" value="Unassembled WGS sequence"/>
</dbReference>
<comment type="caution">
    <text evidence="7">The sequence shown here is derived from an EMBL/GenBank/DDBJ whole genome shotgun (WGS) entry which is preliminary data.</text>
</comment>
<dbReference type="GO" id="GO:0003700">
    <property type="term" value="F:DNA-binding transcription factor activity"/>
    <property type="evidence" value="ECO:0007669"/>
    <property type="project" value="InterPro"/>
</dbReference>
<keyword evidence="1" id="KW-0963">Cytoplasm</keyword>
<dbReference type="Pfam" id="PF02311">
    <property type="entry name" value="AraC_binding"/>
    <property type="match status" value="1"/>
</dbReference>
<dbReference type="InterPro" id="IPR018060">
    <property type="entry name" value="HTH_AraC"/>
</dbReference>
<dbReference type="SMART" id="SM00342">
    <property type="entry name" value="HTH_ARAC"/>
    <property type="match status" value="1"/>
</dbReference>
<evidence type="ECO:0000313" key="7">
    <source>
        <dbReference type="EMBL" id="MST98936.1"/>
    </source>
</evidence>
<dbReference type="SUPFAM" id="SSF46689">
    <property type="entry name" value="Homeodomain-like"/>
    <property type="match status" value="2"/>
</dbReference>
<dbReference type="InterPro" id="IPR014710">
    <property type="entry name" value="RmlC-like_jellyroll"/>
</dbReference>
<dbReference type="Pfam" id="PF12833">
    <property type="entry name" value="HTH_18"/>
    <property type="match status" value="1"/>
</dbReference>
<reference evidence="7 8" key="1">
    <citation type="submission" date="2019-08" db="EMBL/GenBank/DDBJ databases">
        <title>In-depth cultivation of the pig gut microbiome towards novel bacterial diversity and tailored functional studies.</title>
        <authorList>
            <person name="Wylensek D."/>
            <person name="Hitch T.C.A."/>
            <person name="Clavel T."/>
        </authorList>
    </citation>
    <scope>NUCLEOTIDE SEQUENCE [LARGE SCALE GENOMIC DNA]</scope>
    <source>
        <strain evidence="7 8">BBE-744-WT-12</strain>
    </source>
</reference>
<feature type="domain" description="HTH araC/xylS-type" evidence="6">
    <location>
        <begin position="195"/>
        <end position="294"/>
    </location>
</feature>
<keyword evidence="8" id="KW-1185">Reference proteome</keyword>
<protein>
    <submittedName>
        <fullName evidence="7">Helix-turn-helix domain-containing protein</fullName>
    </submittedName>
</protein>
<dbReference type="SUPFAM" id="SSF51215">
    <property type="entry name" value="Regulatory protein AraC"/>
    <property type="match status" value="1"/>
</dbReference>
<organism evidence="7 8">
    <name type="scientific">Victivallis lenta</name>
    <dbReference type="NCBI Taxonomy" id="2606640"/>
    <lineage>
        <taxon>Bacteria</taxon>
        <taxon>Pseudomonadati</taxon>
        <taxon>Lentisphaerota</taxon>
        <taxon>Lentisphaeria</taxon>
        <taxon>Victivallales</taxon>
        <taxon>Victivallaceae</taxon>
        <taxon>Victivallis</taxon>
    </lineage>
</organism>
<evidence type="ECO:0000259" key="6">
    <source>
        <dbReference type="PROSITE" id="PS01124"/>
    </source>
</evidence>
<evidence type="ECO:0000313" key="8">
    <source>
        <dbReference type="Proteomes" id="UP000435649"/>
    </source>
</evidence>
<dbReference type="PANTHER" id="PTHR46796">
    <property type="entry name" value="HTH-TYPE TRANSCRIPTIONAL ACTIVATOR RHAS-RELATED"/>
    <property type="match status" value="1"/>
</dbReference>
<evidence type="ECO:0000256" key="2">
    <source>
        <dbReference type="ARBA" id="ARBA00023015"/>
    </source>
</evidence>
<dbReference type="GO" id="GO:0043565">
    <property type="term" value="F:sequence-specific DNA binding"/>
    <property type="evidence" value="ECO:0007669"/>
    <property type="project" value="InterPro"/>
</dbReference>
<keyword evidence="3" id="KW-0238">DNA-binding</keyword>
<dbReference type="InterPro" id="IPR003313">
    <property type="entry name" value="AraC-bd"/>
</dbReference>
<evidence type="ECO:0000256" key="4">
    <source>
        <dbReference type="ARBA" id="ARBA00023159"/>
    </source>
</evidence>
<dbReference type="InterPro" id="IPR050204">
    <property type="entry name" value="AraC_XylS_family_regulators"/>
</dbReference>
<dbReference type="EMBL" id="VUNS01000026">
    <property type="protein sequence ID" value="MST98936.1"/>
    <property type="molecule type" value="Genomic_DNA"/>
</dbReference>
<keyword evidence="2" id="KW-0805">Transcription regulation</keyword>
<proteinExistence type="predicted"/>
<keyword evidence="4" id="KW-0010">Activator</keyword>
<dbReference type="InterPro" id="IPR018062">
    <property type="entry name" value="HTH_AraC-typ_CS"/>
</dbReference>
<dbReference type="PANTHER" id="PTHR46796:SF13">
    <property type="entry name" value="HTH-TYPE TRANSCRIPTIONAL ACTIVATOR RHAS"/>
    <property type="match status" value="1"/>
</dbReference>
<dbReference type="PROSITE" id="PS01124">
    <property type="entry name" value="HTH_ARAC_FAMILY_2"/>
    <property type="match status" value="1"/>
</dbReference>
<dbReference type="Gene3D" id="1.10.10.60">
    <property type="entry name" value="Homeodomain-like"/>
    <property type="match status" value="2"/>
</dbReference>
<dbReference type="InterPro" id="IPR037923">
    <property type="entry name" value="HTH-like"/>
</dbReference>
<dbReference type="PROSITE" id="PS00041">
    <property type="entry name" value="HTH_ARAC_FAMILY_1"/>
    <property type="match status" value="1"/>
</dbReference>
<evidence type="ECO:0000256" key="5">
    <source>
        <dbReference type="ARBA" id="ARBA00023163"/>
    </source>
</evidence>
<sequence>MISKSPSCMKVETHWHFYGRCGVSISSIRYPGNPDSELMHYHDFHELVIVREGTGRHLYPGGSCPLGKGNFFVVRPGSPHGYADCRNFELVNVLFFPELLLFSWEKAEADPGISRLLDSVPSPDGSSAPGAPPCLNAGAFDTIRPLLLAMKRERLEKKSDFELAMNANFLQLLLNLSRAVLGSKPARPAGEPRLNRLIGFLKTNYPDPRLQISGIAAENNMTLKTMERLFRKYTGVSPAAYLSGLRLEHAAELLKSPECSITETAFRCGFSNLAYFSRVFRQKYGLSPREYRHNSNALPPAAPRA</sequence>
<dbReference type="PRINTS" id="PR00032">
    <property type="entry name" value="HTHARAC"/>
</dbReference>
<dbReference type="AlphaFoldDB" id="A0A844G6F4"/>
<accession>A0A844G6F4</accession>
<dbReference type="InterPro" id="IPR020449">
    <property type="entry name" value="Tscrpt_reg_AraC-type_HTH"/>
</dbReference>